<dbReference type="OrthoDB" id="10251230at2759"/>
<dbReference type="EMBL" id="CAACVG010005487">
    <property type="protein sequence ID" value="VEN39381.1"/>
    <property type="molecule type" value="Genomic_DNA"/>
</dbReference>
<gene>
    <name evidence="3" type="ORF">CALMAC_LOCUS3931</name>
</gene>
<dbReference type="PANTHER" id="PTHR11679">
    <property type="entry name" value="VESICLE PROTEIN SORTING-ASSOCIATED"/>
    <property type="match status" value="1"/>
</dbReference>
<dbReference type="FunFam" id="3.40.50.2060:FF:000002">
    <property type="entry name" value="sec1 family domain-containing protein 1"/>
    <property type="match status" value="1"/>
</dbReference>
<name>A0A653BVS1_CALMS</name>
<sequence>MDAFSLGSYLAIQPKHIILLGGTVFTVGLLKSALALLAVFCTPIVVRLCNEKNRQNVMAWCLLFSVFGNLLSSRTSSVLVYSVARLICVVSVPLQTVLKGIVAECFESIEESSKILRRLGHIGTVGFIIGRVVGGHLADYDRGTEYVYTSMAACNLISIGAIKQMLNLNQPVTKFNNSEPVWKILVYDRVGQDIISPLISIKELRAQGVTLFVQLHSDRDPIPEVPAVYFCAPTEENIGRISQDFQRGTYDIYHLNFISPISRQKLEDLASSAIAANCVANIHKVFDQYVNFITLEDDLFVLKHQNSDQISYYSILDGIKSRKLDTFFELEEKIMCKAQGLEKPLMEILSDPSAGAPEDKLRLFVIFYICSQQISDADLKRSFAKMASGGSSLNQYEGAGTKTVSMFSKLVSQGSNFVMEGVKNLVIKRHNLPVTKVVDNLMEFKNCPEMEEYHYLDPKQLKLTEIPRNRSPFQEAIVFVVGGGNYIEYQNLVDYAKIGMNLRGYKKFA</sequence>
<feature type="transmembrane region" description="Helical" evidence="2">
    <location>
        <begin position="57"/>
        <end position="73"/>
    </location>
</feature>
<dbReference type="Proteomes" id="UP000410492">
    <property type="component" value="Unassembled WGS sequence"/>
</dbReference>
<evidence type="ECO:0000256" key="2">
    <source>
        <dbReference type="SAM" id="Phobius"/>
    </source>
</evidence>
<dbReference type="Gene3D" id="1.20.1250.20">
    <property type="entry name" value="MFS general substrate transporter like domains"/>
    <property type="match status" value="1"/>
</dbReference>
<dbReference type="AlphaFoldDB" id="A0A653BVS1"/>
<keyword evidence="2" id="KW-0812">Transmembrane</keyword>
<reference evidence="3 4" key="1">
    <citation type="submission" date="2019-01" db="EMBL/GenBank/DDBJ databases">
        <authorList>
            <person name="Sayadi A."/>
        </authorList>
    </citation>
    <scope>NUCLEOTIDE SEQUENCE [LARGE SCALE GENOMIC DNA]</scope>
</reference>
<feature type="transmembrane region" description="Helical" evidence="2">
    <location>
        <begin position="17"/>
        <end position="45"/>
    </location>
</feature>
<keyword evidence="4" id="KW-1185">Reference proteome</keyword>
<dbReference type="InterPro" id="IPR027482">
    <property type="entry name" value="Sec1-like_dom2"/>
</dbReference>
<dbReference type="InterPro" id="IPR043154">
    <property type="entry name" value="Sec-1-like_dom1"/>
</dbReference>
<dbReference type="Pfam" id="PF00995">
    <property type="entry name" value="Sec1"/>
    <property type="match status" value="2"/>
</dbReference>
<dbReference type="Gene3D" id="3.40.50.2060">
    <property type="match status" value="1"/>
</dbReference>
<comment type="similarity">
    <text evidence="1">Belongs to the STXBP/unc-18/SEC1 family.</text>
</comment>
<protein>
    <recommendedName>
        <fullName evidence="5">Sec1 family domain-containing protein 1</fullName>
    </recommendedName>
</protein>
<accession>A0A653BVS1</accession>
<dbReference type="InterPro" id="IPR036045">
    <property type="entry name" value="Sec1-like_sf"/>
</dbReference>
<evidence type="ECO:0000313" key="4">
    <source>
        <dbReference type="Proteomes" id="UP000410492"/>
    </source>
</evidence>
<dbReference type="InterPro" id="IPR001619">
    <property type="entry name" value="Sec1-like"/>
</dbReference>
<evidence type="ECO:0000256" key="1">
    <source>
        <dbReference type="ARBA" id="ARBA00009884"/>
    </source>
</evidence>
<proteinExistence type="inferred from homology"/>
<keyword evidence="2" id="KW-1133">Transmembrane helix</keyword>
<dbReference type="Gene3D" id="3.40.50.1910">
    <property type="match status" value="1"/>
</dbReference>
<dbReference type="GO" id="GO:0016192">
    <property type="term" value="P:vesicle-mediated transport"/>
    <property type="evidence" value="ECO:0007669"/>
    <property type="project" value="InterPro"/>
</dbReference>
<dbReference type="InterPro" id="IPR036259">
    <property type="entry name" value="MFS_trans_sf"/>
</dbReference>
<evidence type="ECO:0000313" key="3">
    <source>
        <dbReference type="EMBL" id="VEN39381.1"/>
    </source>
</evidence>
<dbReference type="SUPFAM" id="SSF103473">
    <property type="entry name" value="MFS general substrate transporter"/>
    <property type="match status" value="1"/>
</dbReference>
<evidence type="ECO:0008006" key="5">
    <source>
        <dbReference type="Google" id="ProtNLM"/>
    </source>
</evidence>
<organism evidence="3 4">
    <name type="scientific">Callosobruchus maculatus</name>
    <name type="common">Southern cowpea weevil</name>
    <name type="synonym">Pulse bruchid</name>
    <dbReference type="NCBI Taxonomy" id="64391"/>
    <lineage>
        <taxon>Eukaryota</taxon>
        <taxon>Metazoa</taxon>
        <taxon>Ecdysozoa</taxon>
        <taxon>Arthropoda</taxon>
        <taxon>Hexapoda</taxon>
        <taxon>Insecta</taxon>
        <taxon>Pterygota</taxon>
        <taxon>Neoptera</taxon>
        <taxon>Endopterygota</taxon>
        <taxon>Coleoptera</taxon>
        <taxon>Polyphaga</taxon>
        <taxon>Cucujiformia</taxon>
        <taxon>Chrysomeloidea</taxon>
        <taxon>Chrysomelidae</taxon>
        <taxon>Bruchinae</taxon>
        <taxon>Bruchini</taxon>
        <taxon>Callosobruchus</taxon>
    </lineage>
</organism>
<keyword evidence="2" id="KW-0472">Membrane</keyword>
<dbReference type="SUPFAM" id="SSF56815">
    <property type="entry name" value="Sec1/munc18-like (SM) proteins"/>
    <property type="match status" value="2"/>
</dbReference>